<reference evidence="3 4" key="1">
    <citation type="submission" date="2016-10" db="EMBL/GenBank/DDBJ databases">
        <authorList>
            <person name="de Groot N.N."/>
        </authorList>
    </citation>
    <scope>NUCLEOTIDE SEQUENCE [LARGE SCALE GENOMIC DNA]</scope>
    <source>
        <strain evidence="3 4">DSM 18979</strain>
    </source>
</reference>
<sequence length="119" mass="13808">MGEDRWGTEQQKRNNEEDKDKKPFDIEKYIQIALIIGIILIASMRFGLLPRANVVNSTGNSLNQMAVEYYLDKYGQEAGAEEITTNTRNFGCHREIYVYRDGELVMRMGYANGRMYEIQ</sequence>
<keyword evidence="4" id="KW-1185">Reference proteome</keyword>
<dbReference type="AlphaFoldDB" id="A0A1I0AYJ3"/>
<keyword evidence="2" id="KW-1133">Transmembrane helix</keyword>
<dbReference type="STRING" id="426128.SAMN05660297_01110"/>
<keyword evidence="2" id="KW-0812">Transmembrane</keyword>
<evidence type="ECO:0000313" key="4">
    <source>
        <dbReference type="Proteomes" id="UP000199568"/>
    </source>
</evidence>
<evidence type="ECO:0000256" key="2">
    <source>
        <dbReference type="SAM" id="Phobius"/>
    </source>
</evidence>
<protein>
    <submittedName>
        <fullName evidence="3">Uncharacterized protein</fullName>
    </submittedName>
</protein>
<dbReference type="OrthoDB" id="1956954at2"/>
<accession>A0A1I0AYJ3</accession>
<proteinExistence type="predicted"/>
<evidence type="ECO:0000313" key="3">
    <source>
        <dbReference type="EMBL" id="SES98872.1"/>
    </source>
</evidence>
<feature type="transmembrane region" description="Helical" evidence="2">
    <location>
        <begin position="29"/>
        <end position="48"/>
    </location>
</feature>
<organism evidence="3 4">
    <name type="scientific">Natronincola peptidivorans</name>
    <dbReference type="NCBI Taxonomy" id="426128"/>
    <lineage>
        <taxon>Bacteria</taxon>
        <taxon>Bacillati</taxon>
        <taxon>Bacillota</taxon>
        <taxon>Clostridia</taxon>
        <taxon>Peptostreptococcales</taxon>
        <taxon>Natronincolaceae</taxon>
        <taxon>Natronincola</taxon>
    </lineage>
</organism>
<dbReference type="RefSeq" id="WP_090440515.1">
    <property type="nucleotide sequence ID" value="NZ_FOHU01000003.1"/>
</dbReference>
<keyword evidence="2" id="KW-0472">Membrane</keyword>
<evidence type="ECO:0000256" key="1">
    <source>
        <dbReference type="SAM" id="MobiDB-lite"/>
    </source>
</evidence>
<gene>
    <name evidence="3" type="ORF">SAMN05660297_01110</name>
</gene>
<dbReference type="Proteomes" id="UP000199568">
    <property type="component" value="Unassembled WGS sequence"/>
</dbReference>
<dbReference type="EMBL" id="FOHU01000003">
    <property type="protein sequence ID" value="SES98872.1"/>
    <property type="molecule type" value="Genomic_DNA"/>
</dbReference>
<name>A0A1I0AYJ3_9FIRM</name>
<feature type="region of interest" description="Disordered" evidence="1">
    <location>
        <begin position="1"/>
        <end position="20"/>
    </location>
</feature>